<evidence type="ECO:0000256" key="8">
    <source>
        <dbReference type="ARBA" id="ARBA00047343"/>
    </source>
</evidence>
<dbReference type="InterPro" id="IPR051161">
    <property type="entry name" value="Mannose-6P_isomerase_type2"/>
</dbReference>
<keyword evidence="5 13" id="KW-0548">Nucleotidyltransferase</keyword>
<keyword evidence="14" id="KW-1185">Reference proteome</keyword>
<gene>
    <name evidence="13" type="ORF">ORJ04_05790</name>
</gene>
<evidence type="ECO:0000256" key="3">
    <source>
        <dbReference type="ARBA" id="ARBA00012387"/>
    </source>
</evidence>
<dbReference type="SUPFAM" id="SSF53448">
    <property type="entry name" value="Nucleotide-diphospho-sugar transferases"/>
    <property type="match status" value="1"/>
</dbReference>
<dbReference type="InterPro" id="IPR049577">
    <property type="entry name" value="GMPP_N"/>
</dbReference>
<evidence type="ECO:0000313" key="13">
    <source>
        <dbReference type="EMBL" id="MDP5135458.1"/>
    </source>
</evidence>
<reference evidence="13 14" key="1">
    <citation type="submission" date="2022-11" db="EMBL/GenBank/DDBJ databases">
        <title>Viruses from the air-sea interface of a natural surface slick.</title>
        <authorList>
            <person name="Rahlff J."/>
            <person name="Holmfeldt K."/>
        </authorList>
    </citation>
    <scope>NUCLEOTIDE SEQUENCE [LARGE SCALE GENOMIC DNA]</scope>
    <source>
        <strain evidence="13 14">SMS4</strain>
    </source>
</reference>
<feature type="domain" description="Mannose-6-phosphate isomerase type II C-terminal" evidence="11">
    <location>
        <begin position="349"/>
        <end position="463"/>
    </location>
</feature>
<dbReference type="SUPFAM" id="SSF51182">
    <property type="entry name" value="RmlC-like cupins"/>
    <property type="match status" value="1"/>
</dbReference>
<feature type="domain" description="MannoseP isomerase/GMP-like beta-helix" evidence="12">
    <location>
        <begin position="291"/>
        <end position="345"/>
    </location>
</feature>
<dbReference type="GO" id="GO:0004475">
    <property type="term" value="F:mannose-1-phosphate guanylyltransferase (GTP) activity"/>
    <property type="evidence" value="ECO:0007669"/>
    <property type="project" value="UniProtKB-EC"/>
</dbReference>
<keyword evidence="13" id="KW-0413">Isomerase</keyword>
<dbReference type="InterPro" id="IPR054566">
    <property type="entry name" value="ManC/GMP-like_b-helix"/>
</dbReference>
<dbReference type="RefSeq" id="WP_305974439.1">
    <property type="nucleotide sequence ID" value="NZ_JAPJDZ010000009.1"/>
</dbReference>
<dbReference type="InterPro" id="IPR014710">
    <property type="entry name" value="RmlC-like_jellyroll"/>
</dbReference>
<evidence type="ECO:0000256" key="5">
    <source>
        <dbReference type="ARBA" id="ARBA00022695"/>
    </source>
</evidence>
<organism evidence="13 14">
    <name type="scientific">Rheinheimera baltica</name>
    <dbReference type="NCBI Taxonomy" id="67576"/>
    <lineage>
        <taxon>Bacteria</taxon>
        <taxon>Pseudomonadati</taxon>
        <taxon>Pseudomonadota</taxon>
        <taxon>Gammaproteobacteria</taxon>
        <taxon>Chromatiales</taxon>
        <taxon>Chromatiaceae</taxon>
        <taxon>Rheinheimera</taxon>
    </lineage>
</organism>
<comment type="caution">
    <text evidence="13">The sequence shown here is derived from an EMBL/GenBank/DDBJ whole genome shotgun (WGS) entry which is preliminary data.</text>
</comment>
<dbReference type="GO" id="GO:0004476">
    <property type="term" value="F:mannose-6-phosphate isomerase activity"/>
    <property type="evidence" value="ECO:0007669"/>
    <property type="project" value="UniProtKB-EC"/>
</dbReference>
<evidence type="ECO:0000256" key="7">
    <source>
        <dbReference type="ARBA" id="ARBA00023134"/>
    </source>
</evidence>
<dbReference type="Proteomes" id="UP001231109">
    <property type="component" value="Unassembled WGS sequence"/>
</dbReference>
<evidence type="ECO:0000256" key="6">
    <source>
        <dbReference type="ARBA" id="ARBA00022741"/>
    </source>
</evidence>
<keyword evidence="6" id="KW-0547">Nucleotide-binding</keyword>
<dbReference type="InterPro" id="IPR006375">
    <property type="entry name" value="Man1P_GuaTrfase/Man6P_Isoase"/>
</dbReference>
<keyword evidence="7" id="KW-0342">GTP-binding</keyword>
<evidence type="ECO:0000259" key="11">
    <source>
        <dbReference type="Pfam" id="PF01050"/>
    </source>
</evidence>
<evidence type="ECO:0000256" key="1">
    <source>
        <dbReference type="ARBA" id="ARBA00004823"/>
    </source>
</evidence>
<evidence type="ECO:0000259" key="12">
    <source>
        <dbReference type="Pfam" id="PF22640"/>
    </source>
</evidence>
<dbReference type="PANTHER" id="PTHR46390:SF1">
    <property type="entry name" value="MANNOSE-1-PHOSPHATE GUANYLYLTRANSFERASE"/>
    <property type="match status" value="1"/>
</dbReference>
<proteinExistence type="inferred from homology"/>
<comment type="similarity">
    <text evidence="2 9">Belongs to the mannose-6-phosphate isomerase type 2 family.</text>
</comment>
<dbReference type="PANTHER" id="PTHR46390">
    <property type="entry name" value="MANNOSE-1-PHOSPHATE GUANYLYLTRANSFERASE"/>
    <property type="match status" value="1"/>
</dbReference>
<evidence type="ECO:0000313" key="14">
    <source>
        <dbReference type="Proteomes" id="UP001231109"/>
    </source>
</evidence>
<dbReference type="InterPro" id="IPR001538">
    <property type="entry name" value="Man6P_isomerase-2_C"/>
</dbReference>
<dbReference type="Pfam" id="PF22640">
    <property type="entry name" value="ManC_GMP_beta-helix"/>
    <property type="match status" value="1"/>
</dbReference>
<comment type="pathway">
    <text evidence="1">Nucleotide-sugar biosynthesis; GDP-alpha-D-mannose biosynthesis; GDP-alpha-D-mannose from alpha-D-mannose 1-phosphate (GTP route): step 1/1.</text>
</comment>
<evidence type="ECO:0000259" key="10">
    <source>
        <dbReference type="Pfam" id="PF00483"/>
    </source>
</evidence>
<dbReference type="Gene3D" id="2.60.120.10">
    <property type="entry name" value="Jelly Rolls"/>
    <property type="match status" value="1"/>
</dbReference>
<name>A0ABT9HWE7_9GAMM</name>
<dbReference type="CDD" id="cd02213">
    <property type="entry name" value="cupin_PMI_typeII_C"/>
    <property type="match status" value="1"/>
</dbReference>
<dbReference type="InterPro" id="IPR029044">
    <property type="entry name" value="Nucleotide-diphossugar_trans"/>
</dbReference>
<dbReference type="Pfam" id="PF00483">
    <property type="entry name" value="NTP_transferase"/>
    <property type="match status" value="1"/>
</dbReference>
<dbReference type="InterPro" id="IPR011051">
    <property type="entry name" value="RmlC_Cupin_sf"/>
</dbReference>
<dbReference type="EMBL" id="JAPJDZ010000009">
    <property type="protein sequence ID" value="MDP5135458.1"/>
    <property type="molecule type" value="Genomic_DNA"/>
</dbReference>
<dbReference type="Gene3D" id="3.90.550.10">
    <property type="entry name" value="Spore Coat Polysaccharide Biosynthesis Protein SpsA, Chain A"/>
    <property type="match status" value="1"/>
</dbReference>
<dbReference type="CDD" id="cd02509">
    <property type="entry name" value="GDP-M1P_Guanylyltransferase"/>
    <property type="match status" value="1"/>
</dbReference>
<dbReference type="InterPro" id="IPR005835">
    <property type="entry name" value="NTP_transferase_dom"/>
</dbReference>
<evidence type="ECO:0000256" key="4">
    <source>
        <dbReference type="ARBA" id="ARBA00022679"/>
    </source>
</evidence>
<keyword evidence="4 13" id="KW-0808">Transferase</keyword>
<dbReference type="EC" id="2.7.7.13" evidence="3"/>
<protein>
    <recommendedName>
        <fullName evidence="3">mannose-1-phosphate guanylyltransferase</fullName>
        <ecNumber evidence="3">2.7.7.13</ecNumber>
    </recommendedName>
</protein>
<accession>A0ABT9HWE7</accession>
<dbReference type="Pfam" id="PF01050">
    <property type="entry name" value="MannoseP_isomer"/>
    <property type="match status" value="1"/>
</dbReference>
<evidence type="ECO:0000256" key="9">
    <source>
        <dbReference type="RuleBase" id="RU004190"/>
    </source>
</evidence>
<comment type="catalytic activity">
    <reaction evidence="8">
        <text>alpha-D-mannose 1-phosphate + GTP + H(+) = GDP-alpha-D-mannose + diphosphate</text>
        <dbReference type="Rhea" id="RHEA:15229"/>
        <dbReference type="ChEBI" id="CHEBI:15378"/>
        <dbReference type="ChEBI" id="CHEBI:33019"/>
        <dbReference type="ChEBI" id="CHEBI:37565"/>
        <dbReference type="ChEBI" id="CHEBI:57527"/>
        <dbReference type="ChEBI" id="CHEBI:58409"/>
        <dbReference type="EC" id="2.7.7.13"/>
    </reaction>
</comment>
<feature type="domain" description="Nucleotidyl transferase" evidence="10">
    <location>
        <begin position="4"/>
        <end position="283"/>
    </location>
</feature>
<sequence>MFTPVILAGGTGSRLWPLSRSHFPKQFLQLDDKHTLLQQTILRLGGLAHAKPMFICHEEHRFVAAEQIRQLNLKQVDILLEPAGRNTAPAIALAAMRVAAQGNANVLLLVQPADHVIADVKNFQQVIRQACSYAEEGYLVTFGIVPTSAETGYGYIRRAAAVANAFSVCQFVEKPDFNTAKHYVQTGEYYWNSGIFMFRADVYLDQLKQFRPDIYACCQAAIAEQVTDLDFIRINTEAFLACPAESVDYAIMEHTAKAVVLPLDAGWSDVGGYNTLWQYQSKDDHNNVIKGDVMTLDTRNCYLHSDDKLVSTLGVQDLIVVSTKDAVLVAHKDKAQQIKELVKKLEQAGRVEAASHRVVYRPWGIYDCVDIGERFKVKRITVNPGAKLSLQMHHHRAEHWIVVAGTALVTIDGQSQFISENQSVYIPIAAVHALENPGKVSLKLIEVQSGAYLSEDDIVRFEDNYGRV</sequence>
<dbReference type="NCBIfam" id="TIGR01479">
    <property type="entry name" value="GMP_PMI"/>
    <property type="match status" value="1"/>
</dbReference>
<evidence type="ECO:0000256" key="2">
    <source>
        <dbReference type="ARBA" id="ARBA00006115"/>
    </source>
</evidence>